<sequence>MISKLLATTAIATLLSSGLWVSGAAAEDATKPATATTTAATAPAAVADGSLVTKIIGADVYDSAADDAAKIGDVKDIVLSKDGKAKYIIIGVGGFLGLGEKNVAYDFSKAEWVEKKGDRWLVAKTTKEDLQAQQDFDLKVYDTAATSNTNDVAATAANNEAAPATTDNTATAAIDKASLTEMPMDKISTKDFIGTTVYGADDAKVGEIGDVVLSGDKKVDAVVVDVGGFLGMGEKPVAIGLEKLKFLSNKDGNRYLYTNFTKAQLEAQTAYDKGTYAQNRDKQRIVVGQ</sequence>
<feature type="domain" description="PRC-barrel" evidence="2">
    <location>
        <begin position="51"/>
        <end position="129"/>
    </location>
</feature>
<dbReference type="Proteomes" id="UP000248616">
    <property type="component" value="Unassembled WGS sequence"/>
</dbReference>
<reference evidence="4" key="1">
    <citation type="submission" date="2017-03" db="EMBL/GenBank/DDBJ databases">
        <authorList>
            <person name="Safronova V.I."/>
            <person name="Sazanova A.L."/>
            <person name="Chirak E.R."/>
        </authorList>
    </citation>
    <scope>NUCLEOTIDE SEQUENCE [LARGE SCALE GENOMIC DNA]</scope>
    <source>
        <strain evidence="4">Ach-343</strain>
    </source>
</reference>
<gene>
    <name evidence="3" type="ORF">B5V02_24085</name>
</gene>
<dbReference type="AlphaFoldDB" id="A0A2W7CID3"/>
<evidence type="ECO:0000256" key="1">
    <source>
        <dbReference type="SAM" id="SignalP"/>
    </source>
</evidence>
<dbReference type="RefSeq" id="WP_111546599.1">
    <property type="nucleotide sequence ID" value="NZ_MZXV01000051.1"/>
</dbReference>
<feature type="domain" description="PRC-barrel" evidence="2">
    <location>
        <begin position="184"/>
        <end position="265"/>
    </location>
</feature>
<dbReference type="Gene3D" id="2.30.30.240">
    <property type="entry name" value="PRC-barrel domain"/>
    <property type="match status" value="2"/>
</dbReference>
<name>A0A2W7CID3_9HYPH</name>
<dbReference type="SUPFAM" id="SSF50346">
    <property type="entry name" value="PRC-barrel domain"/>
    <property type="match status" value="2"/>
</dbReference>
<feature type="signal peptide" evidence="1">
    <location>
        <begin position="1"/>
        <end position="26"/>
    </location>
</feature>
<feature type="chain" id="PRO_5015867464" evidence="1">
    <location>
        <begin position="27"/>
        <end position="289"/>
    </location>
</feature>
<evidence type="ECO:0000313" key="4">
    <source>
        <dbReference type="Proteomes" id="UP000248616"/>
    </source>
</evidence>
<protein>
    <submittedName>
        <fullName evidence="3">Photosystem reaction center subunit H</fullName>
    </submittedName>
</protein>
<keyword evidence="4" id="KW-1185">Reference proteome</keyword>
<comment type="caution">
    <text evidence="3">The sequence shown here is derived from an EMBL/GenBank/DDBJ whole genome shotgun (WGS) entry which is preliminary data.</text>
</comment>
<accession>A0A2W7CID3</accession>
<evidence type="ECO:0000259" key="2">
    <source>
        <dbReference type="Pfam" id="PF05239"/>
    </source>
</evidence>
<dbReference type="PANTHER" id="PTHR36505">
    <property type="entry name" value="BLR1072 PROTEIN"/>
    <property type="match status" value="1"/>
</dbReference>
<dbReference type="OrthoDB" id="7876889at2"/>
<keyword evidence="1" id="KW-0732">Signal</keyword>
<proteinExistence type="predicted"/>
<dbReference type="EMBL" id="MZXV01000051">
    <property type="protein sequence ID" value="PZV36273.1"/>
    <property type="molecule type" value="Genomic_DNA"/>
</dbReference>
<organism evidence="3 4">
    <name type="scientific">Mesorhizobium kowhaii</name>
    <dbReference type="NCBI Taxonomy" id="1300272"/>
    <lineage>
        <taxon>Bacteria</taxon>
        <taxon>Pseudomonadati</taxon>
        <taxon>Pseudomonadota</taxon>
        <taxon>Alphaproteobacteria</taxon>
        <taxon>Hyphomicrobiales</taxon>
        <taxon>Phyllobacteriaceae</taxon>
        <taxon>Mesorhizobium</taxon>
    </lineage>
</organism>
<dbReference type="InterPro" id="IPR011033">
    <property type="entry name" value="PRC_barrel-like_sf"/>
</dbReference>
<dbReference type="InterPro" id="IPR027275">
    <property type="entry name" value="PRC-brl_dom"/>
</dbReference>
<evidence type="ECO:0000313" key="3">
    <source>
        <dbReference type="EMBL" id="PZV36273.1"/>
    </source>
</evidence>
<dbReference type="PANTHER" id="PTHR36505:SF1">
    <property type="entry name" value="BLR1072 PROTEIN"/>
    <property type="match status" value="1"/>
</dbReference>
<dbReference type="Pfam" id="PF05239">
    <property type="entry name" value="PRC"/>
    <property type="match status" value="2"/>
</dbReference>